<dbReference type="AlphaFoldDB" id="A0A6J4IH74"/>
<evidence type="ECO:0000256" key="2">
    <source>
        <dbReference type="SAM" id="MobiDB-lite"/>
    </source>
</evidence>
<dbReference type="EMBL" id="CADCTB010000143">
    <property type="protein sequence ID" value="CAA9252274.1"/>
    <property type="molecule type" value="Genomic_DNA"/>
</dbReference>
<evidence type="ECO:0000256" key="1">
    <source>
        <dbReference type="SAM" id="Coils"/>
    </source>
</evidence>
<sequence>MADVDAAPPTPSPAPGDSDRLEALEHQVRQLTSRLAGWVEAQLVQALDDRRNDMKALRSEMQVLLDEQLAGIRAEAGSVVSVATRRLEAGQEQLNERLDSVAERADVERLEALEQRVRAAMSRLSDSVEARLAQVVQERKAALDGLRRELRTVVDERVGEPASAASLTAVQDRLAALSTTLSERLDEVGRQAAGAADLAAALSADVEAGPARVDAFEQRVKAAMARLTDSVESRLSETISTRTADLEALRSELEKRLDGLQRAGTPVSERLEAVAQRTAAVGDDIGALRADVKAATARSDELEKRVKGAVGRLAESVETRLAELTTERAAELETSTAALRAGIARVEERIDAVASDQLEARERVGELVEAKLAEIVDQRRVELEAMRNELDEMLTTQLREARSEIGVAVADAHRRFVVSVDLLEERMHAVAEQATAAWTAVAGIETLQETVTSDGRRIEALEMHTRRTDARLGDVVEAKLAEQAGQDGVRLEEFRDELRAAVDKVQEQVATTLAGLPAQVGAAAAGVRSQMRTALDAHLAETRAEVTLALGKGREELAAGAAQLESLQAAFDQQAARTVASLDTLRTSVEATLWEAEARLGQTVHDKLADAEAVAGRIATDRAELDAAVQSLTLRVAKAQEQLLKRMAAVTEQVEGLTGAAAAETSSLAPLRSDLRLLRGQVEELADVVADLRPKRKAPTVPAKRPSAVARKLAAAAPATKAAAAPATKAVTTPAKKRTADLAKKAAAPSARKAPRRKPQ</sequence>
<organism evidence="3">
    <name type="scientific">uncultured Acidimicrobiales bacterium</name>
    <dbReference type="NCBI Taxonomy" id="310071"/>
    <lineage>
        <taxon>Bacteria</taxon>
        <taxon>Bacillati</taxon>
        <taxon>Actinomycetota</taxon>
        <taxon>Acidimicrobiia</taxon>
        <taxon>Acidimicrobiales</taxon>
        <taxon>environmental samples</taxon>
    </lineage>
</organism>
<dbReference type="SUPFAM" id="SSF58113">
    <property type="entry name" value="Apolipoprotein A-I"/>
    <property type="match status" value="1"/>
</dbReference>
<dbReference type="Gene3D" id="1.20.120.20">
    <property type="entry name" value="Apolipoprotein"/>
    <property type="match status" value="1"/>
</dbReference>
<feature type="region of interest" description="Disordered" evidence="2">
    <location>
        <begin position="716"/>
        <end position="760"/>
    </location>
</feature>
<keyword evidence="1" id="KW-0175">Coiled coil</keyword>
<feature type="compositionally biased region" description="Low complexity" evidence="2">
    <location>
        <begin position="716"/>
        <end position="734"/>
    </location>
</feature>
<evidence type="ECO:0000313" key="3">
    <source>
        <dbReference type="EMBL" id="CAA9252274.1"/>
    </source>
</evidence>
<gene>
    <name evidence="3" type="ORF">AVDCRST_MAG10-2312</name>
</gene>
<feature type="coiled-coil region" evidence="1">
    <location>
        <begin position="21"/>
        <end position="67"/>
    </location>
</feature>
<protein>
    <submittedName>
        <fullName evidence="3">Uncharacterized protein</fullName>
    </submittedName>
</protein>
<proteinExistence type="predicted"/>
<reference evidence="3" key="1">
    <citation type="submission" date="2020-02" db="EMBL/GenBank/DDBJ databases">
        <authorList>
            <person name="Meier V. D."/>
        </authorList>
    </citation>
    <scope>NUCLEOTIDE SEQUENCE</scope>
    <source>
        <strain evidence="3">AVDCRST_MAG10</strain>
    </source>
</reference>
<accession>A0A6J4IH74</accession>
<name>A0A6J4IH74_9ACTN</name>
<feature type="coiled-coil region" evidence="1">
    <location>
        <begin position="243"/>
        <end position="334"/>
    </location>
</feature>